<dbReference type="InterPro" id="IPR032095">
    <property type="entry name" value="Sacchrp_dh-like_C"/>
</dbReference>
<dbReference type="Proteomes" id="UP001348817">
    <property type="component" value="Chromosome"/>
</dbReference>
<dbReference type="InterPro" id="IPR051168">
    <property type="entry name" value="AASS"/>
</dbReference>
<dbReference type="SUPFAM" id="SSF55347">
    <property type="entry name" value="Glyceraldehyde-3-phosphate dehydrogenase-like, C-terminal domain"/>
    <property type="match status" value="1"/>
</dbReference>
<evidence type="ECO:0000256" key="1">
    <source>
        <dbReference type="ARBA" id="ARBA00023002"/>
    </source>
</evidence>
<sequence length="446" mass="50443">MKNILVIGAGRSATSLIRYLTANANAENWSVTVADYDRELALAKTKGAEHTKAIQLDIKDEENLGKAISEADVVVSMVPATFHPLVAKVCLKLKKHLVSASYVSPEIEAMDADAKQAGIIMLKECGLDPGIDHMSAMLVLDRLRIEGSELTGFETFTGGLLAPSNDDNPWEYKFTWNPGNVVKAGNGTVKFIQENRYKFIPYHRLFRRTEMIHIPDHGYFEGYANRDSLKYLDIYGLQGIRTLYRGTLRRPSFCRAWDIFVQLGATDDSYEMENVAEMTHRQFINSFLSYNPNDSVELKLAHYTGLDLDSEEMFKLKWLGMFEEELVGIEKGTPAQILEHILKKKWTLNEDERDMIVMWHKFDFVKNGENHRIESHMVLEGEDSENTAMSLTVGLPMGIAVKKILSGDIKLTGVQRPVVPEIYEPILSELESHGIVFKESETVCEK</sequence>
<dbReference type="InterPro" id="IPR036291">
    <property type="entry name" value="NAD(P)-bd_dom_sf"/>
</dbReference>
<dbReference type="PANTHER" id="PTHR11133:SF22">
    <property type="entry name" value="ALPHA-AMINOADIPIC SEMIALDEHYDE SYNTHASE, MITOCHONDRIAL"/>
    <property type="match status" value="1"/>
</dbReference>
<dbReference type="Pfam" id="PF03435">
    <property type="entry name" value="Sacchrp_dh_NADP"/>
    <property type="match status" value="1"/>
</dbReference>
<name>A0AAU9CLU9_9BACT</name>
<dbReference type="KEGG" id="fax:FUAX_27270"/>
<dbReference type="EMBL" id="AP025314">
    <property type="protein sequence ID" value="BDD10295.1"/>
    <property type="molecule type" value="Genomic_DNA"/>
</dbReference>
<dbReference type="Gene3D" id="1.10.1870.10">
    <property type="entry name" value="Domain 3, Saccharopine reductase"/>
    <property type="match status" value="1"/>
</dbReference>
<dbReference type="GO" id="GO:0019878">
    <property type="term" value="P:lysine biosynthetic process via aminoadipic acid"/>
    <property type="evidence" value="ECO:0007669"/>
    <property type="project" value="TreeGrafter"/>
</dbReference>
<evidence type="ECO:0000313" key="4">
    <source>
        <dbReference type="EMBL" id="BDD10295.1"/>
    </source>
</evidence>
<dbReference type="AlphaFoldDB" id="A0AAU9CLU9"/>
<evidence type="ECO:0000313" key="5">
    <source>
        <dbReference type="Proteomes" id="UP001348817"/>
    </source>
</evidence>
<dbReference type="Gene3D" id="3.40.50.720">
    <property type="entry name" value="NAD(P)-binding Rossmann-like Domain"/>
    <property type="match status" value="1"/>
</dbReference>
<evidence type="ECO:0000259" key="2">
    <source>
        <dbReference type="Pfam" id="PF03435"/>
    </source>
</evidence>
<dbReference type="InterPro" id="IPR005097">
    <property type="entry name" value="Sacchrp_dh_NADP-bd"/>
</dbReference>
<feature type="domain" description="Saccharopine dehydrogenase NADP binding" evidence="2">
    <location>
        <begin position="4"/>
        <end position="121"/>
    </location>
</feature>
<accession>A0AAU9CLU9</accession>
<reference evidence="4 5" key="1">
    <citation type="submission" date="2021-12" db="EMBL/GenBank/DDBJ databases">
        <title>Genome sequencing of bacteria with rrn-lacking chromosome and rrn-plasmid.</title>
        <authorList>
            <person name="Anda M."/>
            <person name="Iwasaki W."/>
        </authorList>
    </citation>
    <scope>NUCLEOTIDE SEQUENCE [LARGE SCALE GENOMIC DNA]</scope>
    <source>
        <strain evidence="4 5">DSM 100852</strain>
    </source>
</reference>
<dbReference type="GO" id="GO:0004753">
    <property type="term" value="F:saccharopine dehydrogenase activity"/>
    <property type="evidence" value="ECO:0007669"/>
    <property type="project" value="TreeGrafter"/>
</dbReference>
<keyword evidence="1" id="KW-0560">Oxidoreductase</keyword>
<evidence type="ECO:0000259" key="3">
    <source>
        <dbReference type="Pfam" id="PF16653"/>
    </source>
</evidence>
<dbReference type="SUPFAM" id="SSF51735">
    <property type="entry name" value="NAD(P)-binding Rossmann-fold domains"/>
    <property type="match status" value="1"/>
</dbReference>
<dbReference type="RefSeq" id="WP_338391862.1">
    <property type="nucleotide sequence ID" value="NZ_AP025314.1"/>
</dbReference>
<keyword evidence="5" id="KW-1185">Reference proteome</keyword>
<dbReference type="GO" id="GO:0005737">
    <property type="term" value="C:cytoplasm"/>
    <property type="evidence" value="ECO:0007669"/>
    <property type="project" value="TreeGrafter"/>
</dbReference>
<dbReference type="Pfam" id="PF16653">
    <property type="entry name" value="Sacchrp_dh_C"/>
    <property type="match status" value="1"/>
</dbReference>
<proteinExistence type="predicted"/>
<dbReference type="PANTHER" id="PTHR11133">
    <property type="entry name" value="SACCHAROPINE DEHYDROGENASE"/>
    <property type="match status" value="1"/>
</dbReference>
<gene>
    <name evidence="4" type="ORF">FUAX_27270</name>
</gene>
<feature type="domain" description="Saccharopine dehydrogenase-like C-terminal" evidence="3">
    <location>
        <begin position="126"/>
        <end position="435"/>
    </location>
</feature>
<organism evidence="4 5">
    <name type="scientific">Fulvitalea axinellae</name>
    <dbReference type="NCBI Taxonomy" id="1182444"/>
    <lineage>
        <taxon>Bacteria</taxon>
        <taxon>Pseudomonadati</taxon>
        <taxon>Bacteroidota</taxon>
        <taxon>Cytophagia</taxon>
        <taxon>Cytophagales</taxon>
        <taxon>Persicobacteraceae</taxon>
        <taxon>Fulvitalea</taxon>
    </lineage>
</organism>
<protein>
    <submittedName>
        <fullName evidence="4">Saccharopine dehydrogenase</fullName>
    </submittedName>
</protein>
<dbReference type="Gene3D" id="3.30.360.10">
    <property type="entry name" value="Dihydrodipicolinate Reductase, domain 2"/>
    <property type="match status" value="1"/>
</dbReference>